<organism evidence="1 2">
    <name type="scientific">Calocera viscosa (strain TUFC12733)</name>
    <dbReference type="NCBI Taxonomy" id="1330018"/>
    <lineage>
        <taxon>Eukaryota</taxon>
        <taxon>Fungi</taxon>
        <taxon>Dikarya</taxon>
        <taxon>Basidiomycota</taxon>
        <taxon>Agaricomycotina</taxon>
        <taxon>Dacrymycetes</taxon>
        <taxon>Dacrymycetales</taxon>
        <taxon>Dacrymycetaceae</taxon>
        <taxon>Calocera</taxon>
    </lineage>
</organism>
<dbReference type="EMBL" id="KV417269">
    <property type="protein sequence ID" value="KZP00578.1"/>
    <property type="molecule type" value="Genomic_DNA"/>
</dbReference>
<dbReference type="Proteomes" id="UP000076738">
    <property type="component" value="Unassembled WGS sequence"/>
</dbReference>
<protein>
    <submittedName>
        <fullName evidence="1">Uncharacterized protein</fullName>
    </submittedName>
</protein>
<name>A0A167R5F7_CALVF</name>
<dbReference type="OrthoDB" id="2802356at2759"/>
<keyword evidence="2" id="KW-1185">Reference proteome</keyword>
<accession>A0A167R5F7</accession>
<reference evidence="1 2" key="1">
    <citation type="journal article" date="2016" name="Mol. Biol. Evol.">
        <title>Comparative Genomics of Early-Diverging Mushroom-Forming Fungi Provides Insights into the Origins of Lignocellulose Decay Capabilities.</title>
        <authorList>
            <person name="Nagy L.G."/>
            <person name="Riley R."/>
            <person name="Tritt A."/>
            <person name="Adam C."/>
            <person name="Daum C."/>
            <person name="Floudas D."/>
            <person name="Sun H."/>
            <person name="Yadav J.S."/>
            <person name="Pangilinan J."/>
            <person name="Larsson K.H."/>
            <person name="Matsuura K."/>
            <person name="Barry K."/>
            <person name="Labutti K."/>
            <person name="Kuo R."/>
            <person name="Ohm R.A."/>
            <person name="Bhattacharya S.S."/>
            <person name="Shirouzu T."/>
            <person name="Yoshinaga Y."/>
            <person name="Martin F.M."/>
            <person name="Grigoriev I.V."/>
            <person name="Hibbett D.S."/>
        </authorList>
    </citation>
    <scope>NUCLEOTIDE SEQUENCE [LARGE SCALE GENOMIC DNA]</scope>
    <source>
        <strain evidence="1 2">TUFC12733</strain>
    </source>
</reference>
<sequence>MAYDYYRGYQPQYWGTPQYQLPAAPTVGYAASAGWGPMDYYRAHTRWADVEEDDDFFERMIHGVRRWIGNAGSNAEEAREAHQRVYAGWIDMRIASPETIGAAAAYEALRFWESNQALRGPVVDDLEREEDAIMGLAVAEAGKLWGYTGRLFADRGRREAAEEAAASVHRIFRRQNRGLLRYDTYNSLTGEHVHRYDDPYEEGYGYEGGLGGGLGRGLGRRRSFGNLSGEIAGYDGYERARRASFGGAGMPMPGYGGGGVPYGAGAVPYGAGAVPYGGGVAPYGQPLISPVAPGFPAAPGSAYLTPGYGGPRY</sequence>
<dbReference type="STRING" id="1330018.A0A167R5F7"/>
<evidence type="ECO:0000313" key="1">
    <source>
        <dbReference type="EMBL" id="KZP00578.1"/>
    </source>
</evidence>
<proteinExistence type="predicted"/>
<gene>
    <name evidence="1" type="ORF">CALVIDRAFT_533574</name>
</gene>
<evidence type="ECO:0000313" key="2">
    <source>
        <dbReference type="Proteomes" id="UP000076738"/>
    </source>
</evidence>
<dbReference type="AlphaFoldDB" id="A0A167R5F7"/>